<name>A0AAN9QK87_CANGL</name>
<dbReference type="EMBL" id="JAYMYQ010000004">
    <property type="protein sequence ID" value="KAK7338524.1"/>
    <property type="molecule type" value="Genomic_DNA"/>
</dbReference>
<evidence type="ECO:0000313" key="1">
    <source>
        <dbReference type="EMBL" id="KAK7338524.1"/>
    </source>
</evidence>
<dbReference type="Proteomes" id="UP001367508">
    <property type="component" value="Unassembled WGS sequence"/>
</dbReference>
<organism evidence="1 2">
    <name type="scientific">Canavalia gladiata</name>
    <name type="common">Sword bean</name>
    <name type="synonym">Dolichos gladiatus</name>
    <dbReference type="NCBI Taxonomy" id="3824"/>
    <lineage>
        <taxon>Eukaryota</taxon>
        <taxon>Viridiplantae</taxon>
        <taxon>Streptophyta</taxon>
        <taxon>Embryophyta</taxon>
        <taxon>Tracheophyta</taxon>
        <taxon>Spermatophyta</taxon>
        <taxon>Magnoliopsida</taxon>
        <taxon>eudicotyledons</taxon>
        <taxon>Gunneridae</taxon>
        <taxon>Pentapetalae</taxon>
        <taxon>rosids</taxon>
        <taxon>fabids</taxon>
        <taxon>Fabales</taxon>
        <taxon>Fabaceae</taxon>
        <taxon>Papilionoideae</taxon>
        <taxon>50 kb inversion clade</taxon>
        <taxon>NPAAA clade</taxon>
        <taxon>indigoferoid/millettioid clade</taxon>
        <taxon>Phaseoleae</taxon>
        <taxon>Canavalia</taxon>
    </lineage>
</organism>
<comment type="caution">
    <text evidence="1">The sequence shown here is derived from an EMBL/GenBank/DDBJ whole genome shotgun (WGS) entry which is preliminary data.</text>
</comment>
<sequence length="113" mass="12627">MEDPRKHWHDMSLVHCVCTTPAGPLSVRACNHRINTQLSTNHESPAAQATLLHRLPRPNIKTTYSKDVLRLRYHPIKPQGCTLPFLQKCPVLLASQASMKCFAISSSIGSLQQ</sequence>
<keyword evidence="2" id="KW-1185">Reference proteome</keyword>
<reference evidence="1 2" key="1">
    <citation type="submission" date="2024-01" db="EMBL/GenBank/DDBJ databases">
        <title>The genomes of 5 underutilized Papilionoideae crops provide insights into root nodulation and disease resistanc.</title>
        <authorList>
            <person name="Jiang F."/>
        </authorList>
    </citation>
    <scope>NUCLEOTIDE SEQUENCE [LARGE SCALE GENOMIC DNA]</scope>
    <source>
        <strain evidence="1">LVBAO_FW01</strain>
        <tissue evidence="1">Leaves</tissue>
    </source>
</reference>
<accession>A0AAN9QK87</accession>
<protein>
    <submittedName>
        <fullName evidence="1">Uncharacterized protein</fullName>
    </submittedName>
</protein>
<evidence type="ECO:0000313" key="2">
    <source>
        <dbReference type="Proteomes" id="UP001367508"/>
    </source>
</evidence>
<proteinExistence type="predicted"/>
<gene>
    <name evidence="1" type="ORF">VNO77_19136</name>
</gene>
<dbReference type="AlphaFoldDB" id="A0AAN9QK87"/>